<dbReference type="KEGG" id="mfel:JPM2_6650"/>
<dbReference type="InterPro" id="IPR000086">
    <property type="entry name" value="NUDIX_hydrolase_dom"/>
</dbReference>
<dbReference type="GO" id="GO:0016787">
    <property type="term" value="F:hydrolase activity"/>
    <property type="evidence" value="ECO:0007669"/>
    <property type="project" value="UniProtKB-KW"/>
</dbReference>
<dbReference type="CDD" id="cd04688">
    <property type="entry name" value="NUDIX_Hydrolase"/>
    <property type="match status" value="1"/>
</dbReference>
<evidence type="ECO:0000313" key="5">
    <source>
        <dbReference type="Proteomes" id="UP000464317"/>
    </source>
</evidence>
<gene>
    <name evidence="4" type="ORF">JPM2_6650</name>
</gene>
<dbReference type="InterPro" id="IPR020084">
    <property type="entry name" value="NUDIX_hydrolase_CS"/>
</dbReference>
<keyword evidence="2" id="KW-0378">Hydrolase</keyword>
<protein>
    <submittedName>
        <fullName evidence="4">DNA mismatch repair protein MutT</fullName>
    </submittedName>
</protein>
<evidence type="ECO:0000256" key="1">
    <source>
        <dbReference type="ARBA" id="ARBA00001946"/>
    </source>
</evidence>
<dbReference type="PROSITE" id="PS51462">
    <property type="entry name" value="NUDIX"/>
    <property type="match status" value="1"/>
</dbReference>
<dbReference type="PANTHER" id="PTHR43046">
    <property type="entry name" value="GDP-MANNOSE MANNOSYL HYDROLASE"/>
    <property type="match status" value="1"/>
</dbReference>
<dbReference type="PROSITE" id="PS00893">
    <property type="entry name" value="NUDIX_BOX"/>
    <property type="match status" value="1"/>
</dbReference>
<dbReference type="PANTHER" id="PTHR43046:SF14">
    <property type="entry name" value="MUTT_NUDIX FAMILY PROTEIN"/>
    <property type="match status" value="1"/>
</dbReference>
<dbReference type="Pfam" id="PF00293">
    <property type="entry name" value="NUDIX"/>
    <property type="match status" value="1"/>
</dbReference>
<dbReference type="SUPFAM" id="SSF55811">
    <property type="entry name" value="Nudix"/>
    <property type="match status" value="1"/>
</dbReference>
<evidence type="ECO:0000256" key="2">
    <source>
        <dbReference type="ARBA" id="ARBA00022801"/>
    </source>
</evidence>
<evidence type="ECO:0000259" key="3">
    <source>
        <dbReference type="PROSITE" id="PS51462"/>
    </source>
</evidence>
<sequence length="160" mass="18967">MEDVFFEGQNGTKFKYRVSIIIKNKNKILIASDPWSNYWYLPGGKVNLSESINNAIKRELKEELDLDVKLIKKHWLVESSFFNEFNKKQYHELSIIASVIPKNKEIFEKQEIITNINGHKLTLKWININELNQINFHPKFLVSKLKRKLPENVEVFTDFN</sequence>
<proteinExistence type="predicted"/>
<dbReference type="AlphaFoldDB" id="A0A809RUJ8"/>
<feature type="domain" description="Nudix hydrolase" evidence="3">
    <location>
        <begin position="13"/>
        <end position="148"/>
    </location>
</feature>
<comment type="cofactor">
    <cofactor evidence="1">
        <name>Mg(2+)</name>
        <dbReference type="ChEBI" id="CHEBI:18420"/>
    </cofactor>
</comment>
<name>A0A809RUJ8_9BACT</name>
<organism evidence="4 5">
    <name type="scientific">Mycoplasmopsis felis</name>
    <dbReference type="NCBI Taxonomy" id="33923"/>
    <lineage>
        <taxon>Bacteria</taxon>
        <taxon>Bacillati</taxon>
        <taxon>Mycoplasmatota</taxon>
        <taxon>Mycoplasmoidales</taxon>
        <taxon>Metamycoplasmataceae</taxon>
        <taxon>Mycoplasmopsis</taxon>
    </lineage>
</organism>
<dbReference type="RefSeq" id="WP_161553364.1">
    <property type="nucleotide sequence ID" value="NZ_AP022325.1"/>
</dbReference>
<reference evidence="4 5" key="1">
    <citation type="submission" date="2020-01" db="EMBL/GenBank/DDBJ databases">
        <title>Complete genome sequence of Mycoplasma felis strain Myco-2.</title>
        <authorList>
            <person name="Kinoshita Y."/>
            <person name="Niwa H."/>
            <person name="Uchida-Fujii E."/>
            <person name="Nukada T."/>
        </authorList>
    </citation>
    <scope>NUCLEOTIDE SEQUENCE [LARGE SCALE GENOMIC DNA]</scope>
    <source>
        <strain evidence="4 5">Myco-2</strain>
    </source>
</reference>
<keyword evidence="5" id="KW-1185">Reference proteome</keyword>
<dbReference type="Gene3D" id="3.90.79.10">
    <property type="entry name" value="Nucleoside Triphosphate Pyrophosphohydrolase"/>
    <property type="match status" value="1"/>
</dbReference>
<dbReference type="EMBL" id="AP022325">
    <property type="protein sequence ID" value="BBU47972.1"/>
    <property type="molecule type" value="Genomic_DNA"/>
</dbReference>
<accession>A0A809RUJ8</accession>
<evidence type="ECO:0000313" key="4">
    <source>
        <dbReference type="EMBL" id="BBU47972.1"/>
    </source>
</evidence>
<dbReference type="InterPro" id="IPR015797">
    <property type="entry name" value="NUDIX_hydrolase-like_dom_sf"/>
</dbReference>
<dbReference type="Proteomes" id="UP000464317">
    <property type="component" value="Chromosome"/>
</dbReference>